<evidence type="ECO:0000313" key="3">
    <source>
        <dbReference type="EMBL" id="TSE05606.1"/>
    </source>
</evidence>
<name>A0A554VES9_9FLAO</name>
<protein>
    <submittedName>
        <fullName evidence="3">GIY-YIG nuclease family protein</fullName>
    </submittedName>
</protein>
<dbReference type="EMBL" id="VLNR01000058">
    <property type="protein sequence ID" value="TSE05606.1"/>
    <property type="molecule type" value="Genomic_DNA"/>
</dbReference>
<dbReference type="PROSITE" id="PS50164">
    <property type="entry name" value="GIY_YIG"/>
    <property type="match status" value="1"/>
</dbReference>
<dbReference type="CDD" id="cd10448">
    <property type="entry name" value="GIY-YIG_unchar_3"/>
    <property type="match status" value="1"/>
</dbReference>
<dbReference type="AlphaFoldDB" id="A0A554VES9"/>
<dbReference type="RefSeq" id="WP_143917996.1">
    <property type="nucleotide sequence ID" value="NZ_CANLFO010000014.1"/>
</dbReference>
<dbReference type="SUPFAM" id="SSF82771">
    <property type="entry name" value="GIY-YIG endonuclease"/>
    <property type="match status" value="1"/>
</dbReference>
<dbReference type="Gene3D" id="3.40.1440.10">
    <property type="entry name" value="GIY-YIG endonuclease"/>
    <property type="match status" value="1"/>
</dbReference>
<accession>A0A554VES9</accession>
<keyword evidence="4" id="KW-1185">Reference proteome</keyword>
<dbReference type="InterPro" id="IPR035901">
    <property type="entry name" value="GIY-YIG_endonuc_sf"/>
</dbReference>
<feature type="domain" description="GIY-YIG" evidence="2">
    <location>
        <begin position="2"/>
        <end position="79"/>
    </location>
</feature>
<dbReference type="PANTHER" id="PTHR34477">
    <property type="entry name" value="UPF0213 PROTEIN YHBQ"/>
    <property type="match status" value="1"/>
</dbReference>
<proteinExistence type="inferred from homology"/>
<dbReference type="OrthoDB" id="9807770at2"/>
<evidence type="ECO:0000256" key="1">
    <source>
        <dbReference type="ARBA" id="ARBA00007435"/>
    </source>
</evidence>
<gene>
    <name evidence="3" type="ORF">FOF46_22305</name>
</gene>
<dbReference type="PANTHER" id="PTHR34477:SF5">
    <property type="entry name" value="BSL5627 PROTEIN"/>
    <property type="match status" value="1"/>
</dbReference>
<sequence length="100" mass="11760">MKKPCVYLITNKNNTVIYTGVTSNIVRRVYQHKTKFYKGAFSARYNCNKLVYFEELNSMGLAIAREKQLKAGNRKRKEALINMENPEWKDLSDGWLFVFD</sequence>
<comment type="caution">
    <text evidence="3">The sequence shown here is derived from an EMBL/GenBank/DDBJ whole genome shotgun (WGS) entry which is preliminary data.</text>
</comment>
<comment type="similarity">
    <text evidence="1">Belongs to the UPF0213 family.</text>
</comment>
<dbReference type="Pfam" id="PF01541">
    <property type="entry name" value="GIY-YIG"/>
    <property type="match status" value="1"/>
</dbReference>
<dbReference type="InterPro" id="IPR050190">
    <property type="entry name" value="UPF0213_domain"/>
</dbReference>
<organism evidence="3 4">
    <name type="scientific">Aquimarina algiphila</name>
    <dbReference type="NCBI Taxonomy" id="2047982"/>
    <lineage>
        <taxon>Bacteria</taxon>
        <taxon>Pseudomonadati</taxon>
        <taxon>Bacteroidota</taxon>
        <taxon>Flavobacteriia</taxon>
        <taxon>Flavobacteriales</taxon>
        <taxon>Flavobacteriaceae</taxon>
        <taxon>Aquimarina</taxon>
    </lineage>
</organism>
<dbReference type="InterPro" id="IPR000305">
    <property type="entry name" value="GIY-YIG_endonuc"/>
</dbReference>
<reference evidence="3 4" key="1">
    <citation type="submission" date="2019-07" db="EMBL/GenBank/DDBJ databases">
        <title>The draft genome sequence of Aquimarina algiphila M91.</title>
        <authorList>
            <person name="Meng X."/>
        </authorList>
    </citation>
    <scope>NUCLEOTIDE SEQUENCE [LARGE SCALE GENOMIC DNA]</scope>
    <source>
        <strain evidence="3 4">M91</strain>
    </source>
</reference>
<dbReference type="Proteomes" id="UP000318833">
    <property type="component" value="Unassembled WGS sequence"/>
</dbReference>
<evidence type="ECO:0000313" key="4">
    <source>
        <dbReference type="Proteomes" id="UP000318833"/>
    </source>
</evidence>
<evidence type="ECO:0000259" key="2">
    <source>
        <dbReference type="PROSITE" id="PS50164"/>
    </source>
</evidence>